<evidence type="ECO:0000313" key="8">
    <source>
        <dbReference type="Proteomes" id="UP001596445"/>
    </source>
</evidence>
<evidence type="ECO:0000256" key="3">
    <source>
        <dbReference type="ARBA" id="ARBA00022989"/>
    </source>
</evidence>
<dbReference type="Pfam" id="PF01699">
    <property type="entry name" value="Na_Ca_ex"/>
    <property type="match status" value="1"/>
</dbReference>
<feature type="transmembrane region" description="Helical" evidence="5">
    <location>
        <begin position="32"/>
        <end position="53"/>
    </location>
</feature>
<proteinExistence type="predicted"/>
<keyword evidence="3 5" id="KW-1133">Transmembrane helix</keyword>
<evidence type="ECO:0000256" key="2">
    <source>
        <dbReference type="ARBA" id="ARBA00022692"/>
    </source>
</evidence>
<comment type="caution">
    <text evidence="7">The sequence shown here is derived from an EMBL/GenBank/DDBJ whole genome shotgun (WGS) entry which is preliminary data.</text>
</comment>
<evidence type="ECO:0000259" key="6">
    <source>
        <dbReference type="Pfam" id="PF01699"/>
    </source>
</evidence>
<dbReference type="GO" id="GO:0016020">
    <property type="term" value="C:membrane"/>
    <property type="evidence" value="ECO:0007669"/>
    <property type="project" value="UniProtKB-SubCell"/>
</dbReference>
<name>A0ABD5W2X9_9EURY</name>
<organism evidence="7 8">
    <name type="scientific">Halovenus salina</name>
    <dbReference type="NCBI Taxonomy" id="1510225"/>
    <lineage>
        <taxon>Archaea</taxon>
        <taxon>Methanobacteriati</taxon>
        <taxon>Methanobacteriota</taxon>
        <taxon>Stenosarchaea group</taxon>
        <taxon>Halobacteria</taxon>
        <taxon>Halobacteriales</taxon>
        <taxon>Haloarculaceae</taxon>
        <taxon>Halovenus</taxon>
    </lineage>
</organism>
<dbReference type="InterPro" id="IPR004837">
    <property type="entry name" value="NaCa_Exmemb"/>
</dbReference>
<dbReference type="Proteomes" id="UP001596445">
    <property type="component" value="Unassembled WGS sequence"/>
</dbReference>
<gene>
    <name evidence="7" type="ORF">ACFQQG_17945</name>
</gene>
<feature type="transmembrane region" description="Helical" evidence="5">
    <location>
        <begin position="59"/>
        <end position="82"/>
    </location>
</feature>
<reference evidence="7 8" key="1">
    <citation type="journal article" date="2019" name="Int. J. Syst. Evol. Microbiol.">
        <title>The Global Catalogue of Microorganisms (GCM) 10K type strain sequencing project: providing services to taxonomists for standard genome sequencing and annotation.</title>
        <authorList>
            <consortium name="The Broad Institute Genomics Platform"/>
            <consortium name="The Broad Institute Genome Sequencing Center for Infectious Disease"/>
            <person name="Wu L."/>
            <person name="Ma J."/>
        </authorList>
    </citation>
    <scope>NUCLEOTIDE SEQUENCE [LARGE SCALE GENOMIC DNA]</scope>
    <source>
        <strain evidence="7 8">JCM 30072</strain>
    </source>
</reference>
<evidence type="ECO:0000256" key="5">
    <source>
        <dbReference type="SAM" id="Phobius"/>
    </source>
</evidence>
<dbReference type="EMBL" id="JBHSZI010000001">
    <property type="protein sequence ID" value="MFC7059725.1"/>
    <property type="molecule type" value="Genomic_DNA"/>
</dbReference>
<keyword evidence="4 5" id="KW-0472">Membrane</keyword>
<sequence length="120" mass="12702">MGDASRGGPSIPRERKELVLEAANREHDVASVANVLGSTIFDLLVVIPIGVLLTESAVIDFSATATLMSCLVAATALLFVTLRTRLALTLHEAYLLLVAYAVLVAWVMAEALSVVNLLPS</sequence>
<dbReference type="Gene3D" id="1.20.1420.30">
    <property type="entry name" value="NCX, central ion-binding region"/>
    <property type="match status" value="1"/>
</dbReference>
<evidence type="ECO:0000313" key="7">
    <source>
        <dbReference type="EMBL" id="MFC7059725.1"/>
    </source>
</evidence>
<accession>A0ABD5W2X9</accession>
<evidence type="ECO:0000256" key="1">
    <source>
        <dbReference type="ARBA" id="ARBA00004141"/>
    </source>
</evidence>
<dbReference type="RefSeq" id="WP_267162519.1">
    <property type="nucleotide sequence ID" value="NZ_CP112972.1"/>
</dbReference>
<comment type="subcellular location">
    <subcellularLocation>
        <location evidence="1">Membrane</location>
        <topology evidence="1">Multi-pass membrane protein</topology>
    </subcellularLocation>
</comment>
<dbReference type="AlphaFoldDB" id="A0ABD5W2X9"/>
<dbReference type="GeneID" id="76631921"/>
<keyword evidence="8" id="KW-1185">Reference proteome</keyword>
<keyword evidence="2 5" id="KW-0812">Transmembrane</keyword>
<evidence type="ECO:0000256" key="4">
    <source>
        <dbReference type="ARBA" id="ARBA00023136"/>
    </source>
</evidence>
<dbReference type="InterPro" id="IPR044880">
    <property type="entry name" value="NCX_ion-bd_dom_sf"/>
</dbReference>
<protein>
    <recommendedName>
        <fullName evidence="6">Sodium/calcium exchanger membrane region domain-containing protein</fullName>
    </recommendedName>
</protein>
<feature type="domain" description="Sodium/calcium exchanger membrane region" evidence="6">
    <location>
        <begin position="25"/>
        <end position="108"/>
    </location>
</feature>
<feature type="transmembrane region" description="Helical" evidence="5">
    <location>
        <begin position="94"/>
        <end position="118"/>
    </location>
</feature>